<keyword evidence="4" id="KW-1185">Reference proteome</keyword>
<dbReference type="InterPro" id="IPR029016">
    <property type="entry name" value="GAF-like_dom_sf"/>
</dbReference>
<dbReference type="SUPFAM" id="SSF55781">
    <property type="entry name" value="GAF domain-like"/>
    <property type="match status" value="1"/>
</dbReference>
<accession>U7QPL6</accession>
<dbReference type="OrthoDB" id="525795at2"/>
<comment type="caution">
    <text evidence="3">The sequence shown here is derived from an EMBL/GenBank/DDBJ whole genome shotgun (WGS) entry which is preliminary data.</text>
</comment>
<dbReference type="Pfam" id="PF01590">
    <property type="entry name" value="GAF"/>
    <property type="match status" value="1"/>
</dbReference>
<sequence>MCVSVSNSEHYQSPLEKTTLTPKKSKRLNTQSSTELSSLSPITPEPEPKTELQAWQLPFNLQHCSRTLLAVVEPDSFRLHYGNRSFCQLLEIDSAYLCSEDHQLNIFNQFKSVTEISLEQLYRYHLLQQILSKYYHINLEFLQIIDQSVLVSPHFSPKKNNCFIRFWLNSQSCEINRIDPNLDEFAQIREQLELSQLKQPGKLAAIAQQLQLDNYRIEGMIVLEGVDVTLSEQKRLLIDQLLNRNLIRQRQGWEQIEQSLRSLFQANYGILLRFKGNKAKLSFSLDTNAAAPTVYNLETLKDSYLFEAAHGNQVMIIPELQRDFPTECERLLYNQDIRSLLLIPLVIQSHFSSSPEEQILGIIGLGSHQSDHFHPNDIKLAQELIPALITAFHFSTQQRLSNIRNLHPSVEWRFLQEAERRSWGLSPQPIVFEQVNPLYGISDIRGSSEERNHAIQADLLTQFHLGLAVIEAVCQAQQTALGEQLRQDLIEYITQIEEKITVDGEVRATDYLMTHLEIYFDYFCECSAEVEAAVYAYREACDNKHRCVYTERSRYDEMLNLITVSLQKSWNKWQEEMQKIIPHYCDVECSDGMDHMLYVGKSIDTRFSFFHLKSLRYEQLRAVCDCARTALKLKAEGKISLELAHLILVQHTTIDIFHDENTERVFDVRGTRDIRYEIVKKRIDKGVDLETQERITQPGKLTIVYSTEEESDEYQQYLRYLTRENWVESHVEMGSVAPLPGVNGLKYIRVKVIDASEEQ</sequence>
<evidence type="ECO:0000313" key="4">
    <source>
        <dbReference type="Proteomes" id="UP000017127"/>
    </source>
</evidence>
<dbReference type="AlphaFoldDB" id="U7QPL6"/>
<evidence type="ECO:0000259" key="2">
    <source>
        <dbReference type="SMART" id="SM00065"/>
    </source>
</evidence>
<protein>
    <recommendedName>
        <fullName evidence="2">GAF domain-containing protein</fullName>
    </recommendedName>
</protein>
<feature type="region of interest" description="Disordered" evidence="1">
    <location>
        <begin position="1"/>
        <end position="47"/>
    </location>
</feature>
<dbReference type="RefSeq" id="WP_023063946.1">
    <property type="nucleotide sequence ID" value="NZ_AUZM01000001.1"/>
</dbReference>
<evidence type="ECO:0000256" key="1">
    <source>
        <dbReference type="SAM" id="MobiDB-lite"/>
    </source>
</evidence>
<dbReference type="Proteomes" id="UP000017127">
    <property type="component" value="Unassembled WGS sequence"/>
</dbReference>
<dbReference type="EMBL" id="AUZM01000001">
    <property type="protein sequence ID" value="ERT09884.1"/>
    <property type="molecule type" value="Genomic_DNA"/>
</dbReference>
<reference evidence="3 4" key="1">
    <citation type="journal article" date="2013" name="Front. Microbiol.">
        <title>Comparative genomic analyses of the cyanobacterium, Lyngbya aestuarii BL J, a powerful hydrogen producer.</title>
        <authorList>
            <person name="Kothari A."/>
            <person name="Vaughn M."/>
            <person name="Garcia-Pichel F."/>
        </authorList>
    </citation>
    <scope>NUCLEOTIDE SEQUENCE [LARGE SCALE GENOMIC DNA]</scope>
    <source>
        <strain evidence="3 4">BL J</strain>
    </source>
</reference>
<dbReference type="SMART" id="SM00065">
    <property type="entry name" value="GAF"/>
    <property type="match status" value="1"/>
</dbReference>
<evidence type="ECO:0000313" key="3">
    <source>
        <dbReference type="EMBL" id="ERT09884.1"/>
    </source>
</evidence>
<gene>
    <name evidence="3" type="ORF">M595_0091</name>
</gene>
<feature type="domain" description="GAF" evidence="2">
    <location>
        <begin position="248"/>
        <end position="402"/>
    </location>
</feature>
<dbReference type="Gene3D" id="3.30.450.40">
    <property type="match status" value="1"/>
</dbReference>
<dbReference type="InterPro" id="IPR003018">
    <property type="entry name" value="GAF"/>
</dbReference>
<organism evidence="3 4">
    <name type="scientific">Lyngbya aestuarii BL J</name>
    <dbReference type="NCBI Taxonomy" id="1348334"/>
    <lineage>
        <taxon>Bacteria</taxon>
        <taxon>Bacillati</taxon>
        <taxon>Cyanobacteriota</taxon>
        <taxon>Cyanophyceae</taxon>
        <taxon>Oscillatoriophycideae</taxon>
        <taxon>Oscillatoriales</taxon>
        <taxon>Microcoleaceae</taxon>
        <taxon>Lyngbya</taxon>
    </lineage>
</organism>
<proteinExistence type="predicted"/>
<feature type="compositionally biased region" description="Polar residues" evidence="1">
    <location>
        <begin position="1"/>
        <end position="41"/>
    </location>
</feature>
<name>U7QPL6_9CYAN</name>